<comment type="caution">
    <text evidence="2">The sequence shown here is derived from an EMBL/GenBank/DDBJ whole genome shotgun (WGS) entry which is preliminary data.</text>
</comment>
<dbReference type="PANTHER" id="PTHR21180">
    <property type="entry name" value="ENDONUCLEASE/EXONUCLEASE/PHOSPHATASE FAMILY DOMAIN-CONTAINING PROTEIN 1"/>
    <property type="match status" value="1"/>
</dbReference>
<dbReference type="SUPFAM" id="SSF47781">
    <property type="entry name" value="RuvA domain 2-like"/>
    <property type="match status" value="1"/>
</dbReference>
<feature type="compositionally biased region" description="Basic and acidic residues" evidence="1">
    <location>
        <begin position="144"/>
        <end position="160"/>
    </location>
</feature>
<evidence type="ECO:0000256" key="1">
    <source>
        <dbReference type="SAM" id="MobiDB-lite"/>
    </source>
</evidence>
<gene>
    <name evidence="2" type="ORF">SPARVUS_LOCUS15405266</name>
</gene>
<sequence>RHTFIQYQSPLVAGSPSTHGDLTWRDQNLGQVLRHLPGMGATASCRTGRRRRQHPTMPSVPPESLLDINLATEEELMTLPGVTRALAQSITAHRRKIRTFRRVEDLALVTGVGAEHMLKLRPEITVREIPTQWAVSEGEMTPSDDTKEEGNRPEETEGHK</sequence>
<keyword evidence="3" id="KW-1185">Reference proteome</keyword>
<reference evidence="2" key="1">
    <citation type="submission" date="2023-05" db="EMBL/GenBank/DDBJ databases">
        <authorList>
            <person name="Stuckert A."/>
        </authorList>
    </citation>
    <scope>NUCLEOTIDE SEQUENCE</scope>
</reference>
<evidence type="ECO:0000313" key="3">
    <source>
        <dbReference type="Proteomes" id="UP001162483"/>
    </source>
</evidence>
<evidence type="ECO:0008006" key="4">
    <source>
        <dbReference type="Google" id="ProtNLM"/>
    </source>
</evidence>
<dbReference type="InterPro" id="IPR010994">
    <property type="entry name" value="RuvA_2-like"/>
</dbReference>
<name>A0ABN9H489_9NEOB</name>
<dbReference type="PANTHER" id="PTHR21180:SF32">
    <property type="entry name" value="ENDONUCLEASE_EXONUCLEASE_PHOSPHATASE FAMILY DOMAIN-CONTAINING PROTEIN 1"/>
    <property type="match status" value="1"/>
</dbReference>
<dbReference type="Gene3D" id="1.10.150.320">
    <property type="entry name" value="Photosystem II 12 kDa extrinsic protein"/>
    <property type="match status" value="1"/>
</dbReference>
<feature type="region of interest" description="Disordered" evidence="1">
    <location>
        <begin position="133"/>
        <end position="160"/>
    </location>
</feature>
<dbReference type="Proteomes" id="UP001162483">
    <property type="component" value="Unassembled WGS sequence"/>
</dbReference>
<accession>A0ABN9H489</accession>
<dbReference type="InterPro" id="IPR051675">
    <property type="entry name" value="Endo/Exo/Phosphatase_dom_1"/>
</dbReference>
<dbReference type="Pfam" id="PF12836">
    <property type="entry name" value="HHH_3"/>
    <property type="match status" value="1"/>
</dbReference>
<evidence type="ECO:0000313" key="2">
    <source>
        <dbReference type="EMBL" id="CAI9616555.1"/>
    </source>
</evidence>
<dbReference type="EMBL" id="CATNWA010020083">
    <property type="protein sequence ID" value="CAI9616555.1"/>
    <property type="molecule type" value="Genomic_DNA"/>
</dbReference>
<feature type="non-terminal residue" evidence="2">
    <location>
        <position position="1"/>
    </location>
</feature>
<proteinExistence type="predicted"/>
<organism evidence="2 3">
    <name type="scientific">Staurois parvus</name>
    <dbReference type="NCBI Taxonomy" id="386267"/>
    <lineage>
        <taxon>Eukaryota</taxon>
        <taxon>Metazoa</taxon>
        <taxon>Chordata</taxon>
        <taxon>Craniata</taxon>
        <taxon>Vertebrata</taxon>
        <taxon>Euteleostomi</taxon>
        <taxon>Amphibia</taxon>
        <taxon>Batrachia</taxon>
        <taxon>Anura</taxon>
        <taxon>Neobatrachia</taxon>
        <taxon>Ranoidea</taxon>
        <taxon>Ranidae</taxon>
        <taxon>Staurois</taxon>
    </lineage>
</organism>
<protein>
    <recommendedName>
        <fullName evidence="4">Helix-hairpin-helix domain-containing protein</fullName>
    </recommendedName>
</protein>